<dbReference type="PANTHER" id="PTHR35046:SF21">
    <property type="entry name" value="RETROTRANSPOSON GAG DOMAIN-CONTAINING PROTEIN-RELATED"/>
    <property type="match status" value="1"/>
</dbReference>
<feature type="non-terminal residue" evidence="2">
    <location>
        <position position="1"/>
    </location>
</feature>
<keyword evidence="3" id="KW-1185">Reference proteome</keyword>
<dbReference type="Pfam" id="PF03732">
    <property type="entry name" value="Retrotrans_gag"/>
    <property type="match status" value="1"/>
</dbReference>
<sequence>MGVDAYLESHNQEDEVEEVTLKLEEPYEEGCWIQVEVVANTSVSTKLEQTTKDAKVALCVDESSKIIRGSFGMKENLSPKSKVIVSYVRELWEKLEKIDRGLNSVQKDTQSVNVKVEALKKEKEERHKIAYLQESEWIVEGRTSSDRGRSLGLLKVKDVRNMKKRRGVRGKRVGRDEPRKKKLDTLKCKIPPFLGNCKPDTYIDWELEVMRLVTLEFGDYALVWWTQFLNDMKRHGIRDQCENWEALKHVMKARFVPPTYTKDLHNKLQML</sequence>
<feature type="domain" description="Retrotransposon gag" evidence="1">
    <location>
        <begin position="212"/>
        <end position="270"/>
    </location>
</feature>
<name>A0A371GDA4_MUCPR</name>
<dbReference type="InterPro" id="IPR005162">
    <property type="entry name" value="Retrotrans_gag_dom"/>
</dbReference>
<comment type="caution">
    <text evidence="2">The sequence shown here is derived from an EMBL/GenBank/DDBJ whole genome shotgun (WGS) entry which is preliminary data.</text>
</comment>
<dbReference type="Proteomes" id="UP000257109">
    <property type="component" value="Unassembled WGS sequence"/>
</dbReference>
<organism evidence="2 3">
    <name type="scientific">Mucuna pruriens</name>
    <name type="common">Velvet bean</name>
    <name type="synonym">Dolichos pruriens</name>
    <dbReference type="NCBI Taxonomy" id="157652"/>
    <lineage>
        <taxon>Eukaryota</taxon>
        <taxon>Viridiplantae</taxon>
        <taxon>Streptophyta</taxon>
        <taxon>Embryophyta</taxon>
        <taxon>Tracheophyta</taxon>
        <taxon>Spermatophyta</taxon>
        <taxon>Magnoliopsida</taxon>
        <taxon>eudicotyledons</taxon>
        <taxon>Gunneridae</taxon>
        <taxon>Pentapetalae</taxon>
        <taxon>rosids</taxon>
        <taxon>fabids</taxon>
        <taxon>Fabales</taxon>
        <taxon>Fabaceae</taxon>
        <taxon>Papilionoideae</taxon>
        <taxon>50 kb inversion clade</taxon>
        <taxon>NPAAA clade</taxon>
        <taxon>indigoferoid/millettioid clade</taxon>
        <taxon>Phaseoleae</taxon>
        <taxon>Mucuna</taxon>
    </lineage>
</organism>
<dbReference type="PANTHER" id="PTHR35046">
    <property type="entry name" value="ZINC KNUCKLE (CCHC-TYPE) FAMILY PROTEIN"/>
    <property type="match status" value="1"/>
</dbReference>
<reference evidence="2" key="1">
    <citation type="submission" date="2018-05" db="EMBL/GenBank/DDBJ databases">
        <title>Draft genome of Mucuna pruriens seed.</title>
        <authorList>
            <person name="Nnadi N.E."/>
            <person name="Vos R."/>
            <person name="Hasami M.H."/>
            <person name="Devisetty U.K."/>
            <person name="Aguiy J.C."/>
        </authorList>
    </citation>
    <scope>NUCLEOTIDE SEQUENCE [LARGE SCALE GENOMIC DNA]</scope>
    <source>
        <strain evidence="2">JCA_2017</strain>
    </source>
</reference>
<dbReference type="EMBL" id="QJKJ01005912">
    <property type="protein sequence ID" value="RDX88534.1"/>
    <property type="molecule type" value="Genomic_DNA"/>
</dbReference>
<dbReference type="OrthoDB" id="695705at2759"/>
<proteinExistence type="predicted"/>
<accession>A0A371GDA4</accession>
<gene>
    <name evidence="2" type="ORF">CR513_29860</name>
</gene>
<dbReference type="AlphaFoldDB" id="A0A371GDA4"/>
<evidence type="ECO:0000313" key="3">
    <source>
        <dbReference type="Proteomes" id="UP000257109"/>
    </source>
</evidence>
<evidence type="ECO:0000259" key="1">
    <source>
        <dbReference type="Pfam" id="PF03732"/>
    </source>
</evidence>
<protein>
    <recommendedName>
        <fullName evidence="1">Retrotransposon gag domain-containing protein</fullName>
    </recommendedName>
</protein>
<evidence type="ECO:0000313" key="2">
    <source>
        <dbReference type="EMBL" id="RDX88534.1"/>
    </source>
</evidence>